<dbReference type="FunFam" id="3.30.200.20:FF:000432">
    <property type="entry name" value="LRR receptor-like serine/threonine-protein kinase EFR"/>
    <property type="match status" value="1"/>
</dbReference>
<dbReference type="SMART" id="SM00369">
    <property type="entry name" value="LRR_TYP"/>
    <property type="match status" value="8"/>
</dbReference>
<dbReference type="STRING" id="63057.A0A2P5AEK8"/>
<keyword evidence="9" id="KW-0808">Transferase</keyword>
<feature type="domain" description="Protein kinase" evidence="25">
    <location>
        <begin position="715"/>
        <end position="1023"/>
    </location>
</feature>
<name>A0A2P5AEK8_TREOI</name>
<evidence type="ECO:0000256" key="15">
    <source>
        <dbReference type="ARBA" id="ARBA00022840"/>
    </source>
</evidence>
<dbReference type="InterPro" id="IPR003591">
    <property type="entry name" value="Leu-rich_rpt_typical-subtyp"/>
</dbReference>
<dbReference type="PROSITE" id="PS50011">
    <property type="entry name" value="PROTEIN_KINASE_DOM"/>
    <property type="match status" value="1"/>
</dbReference>
<keyword evidence="16 23" id="KW-1133">Transmembrane helix</keyword>
<evidence type="ECO:0000313" key="26">
    <source>
        <dbReference type="EMBL" id="PON34967.1"/>
    </source>
</evidence>
<dbReference type="AlphaFoldDB" id="A0A2P5AEK8"/>
<comment type="caution">
    <text evidence="26">The sequence shown here is derived from an EMBL/GenBank/DDBJ whole genome shotgun (WGS) entry which is preliminary data.</text>
</comment>
<evidence type="ECO:0000256" key="1">
    <source>
        <dbReference type="ARBA" id="ARBA00004251"/>
    </source>
</evidence>
<dbReference type="FunFam" id="1.10.510.10:FF:000358">
    <property type="entry name" value="Putative leucine-rich repeat receptor-like serine/threonine-protein kinase"/>
    <property type="match status" value="1"/>
</dbReference>
<gene>
    <name evidence="26" type="ORF">TorRG33x02_352450</name>
</gene>
<feature type="signal peptide" evidence="24">
    <location>
        <begin position="1"/>
        <end position="31"/>
    </location>
</feature>
<dbReference type="OrthoDB" id="676979at2759"/>
<evidence type="ECO:0000256" key="20">
    <source>
        <dbReference type="ARBA" id="ARBA00047899"/>
    </source>
</evidence>
<evidence type="ECO:0000256" key="16">
    <source>
        <dbReference type="ARBA" id="ARBA00022989"/>
    </source>
</evidence>
<keyword evidence="6 26" id="KW-0723">Serine/threonine-protein kinase</keyword>
<dbReference type="InterPro" id="IPR000719">
    <property type="entry name" value="Prot_kinase_dom"/>
</dbReference>
<evidence type="ECO:0000256" key="21">
    <source>
        <dbReference type="ARBA" id="ARBA00048679"/>
    </source>
</evidence>
<dbReference type="GO" id="GO:0004674">
    <property type="term" value="F:protein serine/threonine kinase activity"/>
    <property type="evidence" value="ECO:0007669"/>
    <property type="project" value="UniProtKB-KW"/>
</dbReference>
<keyword evidence="13 22" id="KW-0547">Nucleotide-binding</keyword>
<evidence type="ECO:0000256" key="14">
    <source>
        <dbReference type="ARBA" id="ARBA00022777"/>
    </source>
</evidence>
<evidence type="ECO:0000256" key="24">
    <source>
        <dbReference type="SAM" id="SignalP"/>
    </source>
</evidence>
<evidence type="ECO:0000256" key="13">
    <source>
        <dbReference type="ARBA" id="ARBA00022741"/>
    </source>
</evidence>
<keyword evidence="8" id="KW-0433">Leucine-rich repeat</keyword>
<keyword evidence="11 24" id="KW-0732">Signal</keyword>
<dbReference type="FunFam" id="3.80.10.10:FF:000288">
    <property type="entry name" value="LRR receptor-like serine/threonine-protein kinase EFR"/>
    <property type="match status" value="1"/>
</dbReference>
<dbReference type="SUPFAM" id="SSF56112">
    <property type="entry name" value="Protein kinase-like (PK-like)"/>
    <property type="match status" value="1"/>
</dbReference>
<evidence type="ECO:0000256" key="8">
    <source>
        <dbReference type="ARBA" id="ARBA00022614"/>
    </source>
</evidence>
<feature type="binding site" evidence="22">
    <location>
        <position position="746"/>
    </location>
    <ligand>
        <name>ATP</name>
        <dbReference type="ChEBI" id="CHEBI:30616"/>
    </ligand>
</feature>
<evidence type="ECO:0000256" key="12">
    <source>
        <dbReference type="ARBA" id="ARBA00022737"/>
    </source>
</evidence>
<comment type="subcellular location">
    <subcellularLocation>
        <location evidence="1">Cell membrane</location>
        <topology evidence="1">Single-pass type I membrane protein</topology>
    </subcellularLocation>
</comment>
<keyword evidence="14 26" id="KW-0418">Kinase</keyword>
<dbReference type="FunFam" id="3.80.10.10:FF:000470">
    <property type="entry name" value="LRR receptor-like serine/threonine-protein kinase RPK2"/>
    <property type="match status" value="1"/>
</dbReference>
<protein>
    <recommendedName>
        <fullName evidence="4">non-specific serine/threonine protein kinase</fullName>
        <ecNumber evidence="4">2.7.11.1</ecNumber>
    </recommendedName>
</protein>
<organism evidence="26 27">
    <name type="scientific">Trema orientale</name>
    <name type="common">Charcoal tree</name>
    <name type="synonym">Celtis orientalis</name>
    <dbReference type="NCBI Taxonomy" id="63057"/>
    <lineage>
        <taxon>Eukaryota</taxon>
        <taxon>Viridiplantae</taxon>
        <taxon>Streptophyta</taxon>
        <taxon>Embryophyta</taxon>
        <taxon>Tracheophyta</taxon>
        <taxon>Spermatophyta</taxon>
        <taxon>Magnoliopsida</taxon>
        <taxon>eudicotyledons</taxon>
        <taxon>Gunneridae</taxon>
        <taxon>Pentapetalae</taxon>
        <taxon>rosids</taxon>
        <taxon>fabids</taxon>
        <taxon>Rosales</taxon>
        <taxon>Cannabaceae</taxon>
        <taxon>Trema</taxon>
    </lineage>
</organism>
<evidence type="ECO:0000256" key="18">
    <source>
        <dbReference type="ARBA" id="ARBA00023170"/>
    </source>
</evidence>
<keyword evidence="10 23" id="KW-0812">Transmembrane</keyword>
<dbReference type="PANTHER" id="PTHR48053">
    <property type="entry name" value="LEUCINE RICH REPEAT FAMILY PROTEIN, EXPRESSED"/>
    <property type="match status" value="1"/>
</dbReference>
<dbReference type="InterPro" id="IPR017441">
    <property type="entry name" value="Protein_kinase_ATP_BS"/>
</dbReference>
<dbReference type="GO" id="GO:0005886">
    <property type="term" value="C:plasma membrane"/>
    <property type="evidence" value="ECO:0007669"/>
    <property type="project" value="UniProtKB-SubCell"/>
</dbReference>
<dbReference type="InterPro" id="IPR032675">
    <property type="entry name" value="LRR_dom_sf"/>
</dbReference>
<evidence type="ECO:0000256" key="5">
    <source>
        <dbReference type="ARBA" id="ARBA00022475"/>
    </source>
</evidence>
<keyword evidence="27" id="KW-1185">Reference proteome</keyword>
<evidence type="ECO:0000259" key="25">
    <source>
        <dbReference type="PROSITE" id="PS50011"/>
    </source>
</evidence>
<dbReference type="SMART" id="SM00220">
    <property type="entry name" value="S_TKc"/>
    <property type="match status" value="1"/>
</dbReference>
<evidence type="ECO:0000256" key="11">
    <source>
        <dbReference type="ARBA" id="ARBA00022729"/>
    </source>
</evidence>
<dbReference type="Pfam" id="PF00560">
    <property type="entry name" value="LRR_1"/>
    <property type="match status" value="2"/>
</dbReference>
<dbReference type="Gene3D" id="3.30.200.20">
    <property type="entry name" value="Phosphorylase Kinase, domain 1"/>
    <property type="match status" value="1"/>
</dbReference>
<evidence type="ECO:0000256" key="9">
    <source>
        <dbReference type="ARBA" id="ARBA00022679"/>
    </source>
</evidence>
<dbReference type="Pfam" id="PF00069">
    <property type="entry name" value="Pkinase"/>
    <property type="match status" value="1"/>
</dbReference>
<dbReference type="Pfam" id="PF13855">
    <property type="entry name" value="LRR_8"/>
    <property type="match status" value="2"/>
</dbReference>
<dbReference type="InterPro" id="IPR001611">
    <property type="entry name" value="Leu-rich_rpt"/>
</dbReference>
<evidence type="ECO:0000313" key="27">
    <source>
        <dbReference type="Proteomes" id="UP000237000"/>
    </source>
</evidence>
<keyword evidence="19" id="KW-0325">Glycoprotein</keyword>
<dbReference type="SUPFAM" id="SSF52058">
    <property type="entry name" value="L domain-like"/>
    <property type="match status" value="2"/>
</dbReference>
<evidence type="ECO:0000256" key="23">
    <source>
        <dbReference type="SAM" id="Phobius"/>
    </source>
</evidence>
<keyword evidence="5" id="KW-1003">Cell membrane</keyword>
<keyword evidence="15 22" id="KW-0067">ATP-binding</keyword>
<evidence type="ECO:0000256" key="2">
    <source>
        <dbReference type="ARBA" id="ARBA00008684"/>
    </source>
</evidence>
<dbReference type="InterPro" id="IPR008271">
    <property type="entry name" value="Ser/Thr_kinase_AS"/>
</dbReference>
<evidence type="ECO:0000256" key="17">
    <source>
        <dbReference type="ARBA" id="ARBA00023136"/>
    </source>
</evidence>
<comment type="similarity">
    <text evidence="3">Belongs to the RLP family.</text>
</comment>
<dbReference type="Pfam" id="PF08263">
    <property type="entry name" value="LRRNT_2"/>
    <property type="match status" value="1"/>
</dbReference>
<evidence type="ECO:0000256" key="10">
    <source>
        <dbReference type="ARBA" id="ARBA00022692"/>
    </source>
</evidence>
<dbReference type="EC" id="2.7.11.1" evidence="4"/>
<evidence type="ECO:0000256" key="22">
    <source>
        <dbReference type="PROSITE-ProRule" id="PRU10141"/>
    </source>
</evidence>
<evidence type="ECO:0000256" key="3">
    <source>
        <dbReference type="ARBA" id="ARBA00009592"/>
    </source>
</evidence>
<sequence>MGFHSHDLLLQISVLTILVLFLISMFPGVEPATLTISTDREALISFKSTLSFDPPNNDPLSTWDQTSSSSSPCNWTGVVCNQLGQRVVGLDLSGLGLSGPISPYIGNLSFLNSLQLQNNRLTGPIPHQITNLSRLRLLNMSFNLINGVLPSNLSQLKDLNTLDLTENSVSGTLPEELSLMTKLEVLKLRQNHFHGGIPPSLSNLSSLTVLNLGTNNLNGEIPFTLGRLPNLKELDLTINNLTGAVPPSIYNLTSLENLALASNDLHGGIPFNVGDTLPNLLIFNFCFNKFRGRIPGSLHNLTRIRVIRMAHNLLEGPVPPGLGNLPFLEMYNIGFNKIVGDSLGFVTSLVNSTRLKFLAFDGNLLEGSIPEAIGDLSKDLSKLYMGGNRIHGEIPISIGRLRSLTLLNLSSNLISGEIPSEIGELKELQELSLADNEISGAIPSSLGGLTKLNSIDLSGNSLLGNIPSSFGKFQSLLSMELSNNKLNGSIPKECLNLPSLSSVLNLSRNLLSGPLPQEIGGLENLVTIDLSHNLLLGQIPNSIKGCKSLERLFMGNNRFSGPIPKDLAEVKGLEMLDLSSNQLSGSIPNDLQNLQGLQYLNLSFNDLEGVIPKDGVFKNLSSVHLEGNKKLCSKFPCLNSKSDNSTRKRVIKFVLIGSISGLIFISLCLVLGLLLRLRKSKLAKARDDQASEEGHHKVQHQIVSYDEIRRATGNFSDENLIGKGSFGSVYKGYVNLREGLLVVAVKVLDIRRTGASKSFVAECEALKNVRHRNLVRLVTSCSSIDFKNIDFLALVYDYMSNGSLEDWIRGKKRKENGDLLSLVERLNVAIDVASGLDYMHHDCEVPVVHCDIKPSNILLDEDLTAKVGDFGLARLLMMDKREKAQASISSAHVLKGSIGYIPPEYGLGEKPSTAGDAYSFGVMLLELFTGMSPTHESFTGELSLCKWVQSAFPENLVQVIDSELLEFSRSPNNEDQSISPENQYHCLAKVIEIGLSCARESPDGRMSLRLALNNLKTAKHDLLKQSNMGIKR</sequence>
<dbReference type="InterPro" id="IPR051716">
    <property type="entry name" value="Plant_RL_S/T_kinase"/>
</dbReference>
<proteinExistence type="inferred from homology"/>
<evidence type="ECO:0000256" key="4">
    <source>
        <dbReference type="ARBA" id="ARBA00012513"/>
    </source>
</evidence>
<dbReference type="GO" id="GO:0005524">
    <property type="term" value="F:ATP binding"/>
    <property type="evidence" value="ECO:0007669"/>
    <property type="project" value="UniProtKB-UniRule"/>
</dbReference>
<dbReference type="Pfam" id="PF23598">
    <property type="entry name" value="LRR_14"/>
    <property type="match status" value="1"/>
</dbReference>
<dbReference type="SMART" id="SM00365">
    <property type="entry name" value="LRR_SD22"/>
    <property type="match status" value="6"/>
</dbReference>
<reference evidence="27" key="1">
    <citation type="submission" date="2016-06" db="EMBL/GenBank/DDBJ databases">
        <title>Parallel loss of symbiosis genes in relatives of nitrogen-fixing non-legume Parasponia.</title>
        <authorList>
            <person name="Van Velzen R."/>
            <person name="Holmer R."/>
            <person name="Bu F."/>
            <person name="Rutten L."/>
            <person name="Van Zeijl A."/>
            <person name="Liu W."/>
            <person name="Santuari L."/>
            <person name="Cao Q."/>
            <person name="Sharma T."/>
            <person name="Shen D."/>
            <person name="Roswanjaya Y."/>
            <person name="Wardhani T."/>
            <person name="Kalhor M.S."/>
            <person name="Jansen J."/>
            <person name="Van den Hoogen J."/>
            <person name="Gungor B."/>
            <person name="Hartog M."/>
            <person name="Hontelez J."/>
            <person name="Verver J."/>
            <person name="Yang W.-C."/>
            <person name="Schijlen E."/>
            <person name="Repin R."/>
            <person name="Schilthuizen M."/>
            <person name="Schranz E."/>
            <person name="Heidstra R."/>
            <person name="Miyata K."/>
            <person name="Fedorova E."/>
            <person name="Kohlen W."/>
            <person name="Bisseling T."/>
            <person name="Smit S."/>
            <person name="Geurts R."/>
        </authorList>
    </citation>
    <scope>NUCLEOTIDE SEQUENCE [LARGE SCALE GENOMIC DNA]</scope>
    <source>
        <strain evidence="27">cv. RG33-2</strain>
    </source>
</reference>
<dbReference type="PROSITE" id="PS00108">
    <property type="entry name" value="PROTEIN_KINASE_ST"/>
    <property type="match status" value="1"/>
</dbReference>
<evidence type="ECO:0000256" key="6">
    <source>
        <dbReference type="ARBA" id="ARBA00022527"/>
    </source>
</evidence>
<dbReference type="InterPro" id="IPR013210">
    <property type="entry name" value="LRR_N_plant-typ"/>
</dbReference>
<dbReference type="Proteomes" id="UP000237000">
    <property type="component" value="Unassembled WGS sequence"/>
</dbReference>
<comment type="similarity">
    <text evidence="2">Belongs to the protein kinase superfamily. Ser/Thr protein kinase family.</text>
</comment>
<comment type="catalytic activity">
    <reaction evidence="21">
        <text>L-seryl-[protein] + ATP = O-phospho-L-seryl-[protein] + ADP + H(+)</text>
        <dbReference type="Rhea" id="RHEA:17989"/>
        <dbReference type="Rhea" id="RHEA-COMP:9863"/>
        <dbReference type="Rhea" id="RHEA-COMP:11604"/>
        <dbReference type="ChEBI" id="CHEBI:15378"/>
        <dbReference type="ChEBI" id="CHEBI:29999"/>
        <dbReference type="ChEBI" id="CHEBI:30616"/>
        <dbReference type="ChEBI" id="CHEBI:83421"/>
        <dbReference type="ChEBI" id="CHEBI:456216"/>
        <dbReference type="EC" id="2.7.11.1"/>
    </reaction>
</comment>
<dbReference type="PROSITE" id="PS51450">
    <property type="entry name" value="LRR"/>
    <property type="match status" value="1"/>
</dbReference>
<dbReference type="Gene3D" id="3.80.10.10">
    <property type="entry name" value="Ribonuclease Inhibitor"/>
    <property type="match status" value="4"/>
</dbReference>
<dbReference type="PROSITE" id="PS00107">
    <property type="entry name" value="PROTEIN_KINASE_ATP"/>
    <property type="match status" value="1"/>
</dbReference>
<accession>A0A2P5AEK8</accession>
<dbReference type="InterPro" id="IPR055414">
    <property type="entry name" value="LRR_R13L4/SHOC2-like"/>
</dbReference>
<keyword evidence="17 23" id="KW-0472">Membrane</keyword>
<keyword evidence="12" id="KW-0677">Repeat</keyword>
<dbReference type="GO" id="GO:0051606">
    <property type="term" value="P:detection of stimulus"/>
    <property type="evidence" value="ECO:0007669"/>
    <property type="project" value="UniProtKB-ARBA"/>
</dbReference>
<keyword evidence="18" id="KW-0675">Receptor</keyword>
<dbReference type="EMBL" id="JXTC01000906">
    <property type="protein sequence ID" value="PON34967.1"/>
    <property type="molecule type" value="Genomic_DNA"/>
</dbReference>
<dbReference type="Gene3D" id="1.10.510.10">
    <property type="entry name" value="Transferase(Phosphotransferase) domain 1"/>
    <property type="match status" value="1"/>
</dbReference>
<dbReference type="PANTHER" id="PTHR48053:SF136">
    <property type="entry name" value="PROTEIN KINASE, PLANT-TYPE, PUTATIVE-RELATED"/>
    <property type="match status" value="1"/>
</dbReference>
<evidence type="ECO:0000256" key="19">
    <source>
        <dbReference type="ARBA" id="ARBA00023180"/>
    </source>
</evidence>
<dbReference type="InterPro" id="IPR011009">
    <property type="entry name" value="Kinase-like_dom_sf"/>
</dbReference>
<dbReference type="FunFam" id="3.80.10.10:FF:000275">
    <property type="entry name" value="Leucine-rich repeat receptor-like protein kinase"/>
    <property type="match status" value="1"/>
</dbReference>
<evidence type="ECO:0000256" key="7">
    <source>
        <dbReference type="ARBA" id="ARBA00022553"/>
    </source>
</evidence>
<feature type="chain" id="PRO_5015165189" description="non-specific serine/threonine protein kinase" evidence="24">
    <location>
        <begin position="32"/>
        <end position="1032"/>
    </location>
</feature>
<comment type="catalytic activity">
    <reaction evidence="20">
        <text>L-threonyl-[protein] + ATP = O-phospho-L-threonyl-[protein] + ADP + H(+)</text>
        <dbReference type="Rhea" id="RHEA:46608"/>
        <dbReference type="Rhea" id="RHEA-COMP:11060"/>
        <dbReference type="Rhea" id="RHEA-COMP:11605"/>
        <dbReference type="ChEBI" id="CHEBI:15378"/>
        <dbReference type="ChEBI" id="CHEBI:30013"/>
        <dbReference type="ChEBI" id="CHEBI:30616"/>
        <dbReference type="ChEBI" id="CHEBI:61977"/>
        <dbReference type="ChEBI" id="CHEBI:456216"/>
        <dbReference type="EC" id="2.7.11.1"/>
    </reaction>
</comment>
<feature type="transmembrane region" description="Helical" evidence="23">
    <location>
        <begin position="653"/>
        <end position="675"/>
    </location>
</feature>
<keyword evidence="7" id="KW-0597">Phosphoprotein</keyword>
<dbReference type="InParanoid" id="A0A2P5AEK8"/>